<feature type="transmembrane region" description="Helical" evidence="1">
    <location>
        <begin position="138"/>
        <end position="159"/>
    </location>
</feature>
<feature type="transmembrane region" description="Helical" evidence="1">
    <location>
        <begin position="105"/>
        <end position="132"/>
    </location>
</feature>
<comment type="caution">
    <text evidence="2">The sequence shown here is derived from an EMBL/GenBank/DDBJ whole genome shotgun (WGS) entry which is preliminary data.</text>
</comment>
<keyword evidence="1" id="KW-1133">Transmembrane helix</keyword>
<evidence type="ECO:0000256" key="1">
    <source>
        <dbReference type="SAM" id="Phobius"/>
    </source>
</evidence>
<keyword evidence="1" id="KW-0472">Membrane</keyword>
<feature type="transmembrane region" description="Helical" evidence="1">
    <location>
        <begin position="29"/>
        <end position="49"/>
    </location>
</feature>
<feature type="transmembrane region" description="Helical" evidence="1">
    <location>
        <begin position="226"/>
        <end position="243"/>
    </location>
</feature>
<accession>A0A7K0IBF4</accession>
<dbReference type="AlphaFoldDB" id="A0A7K0IBF4"/>
<keyword evidence="1" id="KW-0812">Transmembrane</keyword>
<evidence type="ECO:0000313" key="3">
    <source>
        <dbReference type="Proteomes" id="UP000462865"/>
    </source>
</evidence>
<dbReference type="Proteomes" id="UP000462865">
    <property type="component" value="Unassembled WGS sequence"/>
</dbReference>
<protein>
    <recommendedName>
        <fullName evidence="4">ABC transporter permease</fullName>
    </recommendedName>
</protein>
<gene>
    <name evidence="2" type="ORF">GKG38_10130</name>
</gene>
<reference evidence="2 3" key="1">
    <citation type="journal article" date="2019" name="Nat. Med.">
        <title>A library of human gut bacterial isolates paired with longitudinal multiomics data enables mechanistic microbiome research.</title>
        <authorList>
            <person name="Poyet M."/>
            <person name="Groussin M."/>
            <person name="Gibbons S.M."/>
            <person name="Avila-Pacheco J."/>
            <person name="Jiang X."/>
            <person name="Kearney S.M."/>
            <person name="Perrotta A.R."/>
            <person name="Berdy B."/>
            <person name="Zhao S."/>
            <person name="Lieberman T.D."/>
            <person name="Swanson P.K."/>
            <person name="Smith M."/>
            <person name="Roesemann S."/>
            <person name="Alexander J.E."/>
            <person name="Rich S.A."/>
            <person name="Livny J."/>
            <person name="Vlamakis H."/>
            <person name="Clish C."/>
            <person name="Bullock K."/>
            <person name="Deik A."/>
            <person name="Scott J."/>
            <person name="Pierce K.A."/>
            <person name="Xavier R.J."/>
            <person name="Alm E.J."/>
        </authorList>
    </citation>
    <scope>NUCLEOTIDE SEQUENCE [LARGE SCALE GENOMIC DNA]</scope>
    <source>
        <strain evidence="2 3">BIOML-A1</strain>
    </source>
</reference>
<evidence type="ECO:0000313" key="2">
    <source>
        <dbReference type="EMBL" id="MSA95403.1"/>
    </source>
</evidence>
<name>A0A7K0IBF4_9ACTN</name>
<sequence>MVNEKQAAARPGILSVLVRKYFMNVVKSPGLLACCLFPPLFLLVFRFIIIEPVAHDDASMFLLVMGMLFSTSMVPGTTIVYPMAEAREKHTLRTMELAGVGRAQMIAAHGIVGTLYTALAGAACFLVSGASFDSMLPFMAITVLAGAPLIALSLALGLVSRNQMAASFSSLPIILIGIAPLFFMYAESTFSALPLLPTGGGFALVYALAEGTLLAPGSILPAVGQLAWIVASVVALVAVAPRIPRDE</sequence>
<feature type="transmembrane region" description="Helical" evidence="1">
    <location>
        <begin position="166"/>
        <end position="186"/>
    </location>
</feature>
<dbReference type="EMBL" id="WKZA01000047">
    <property type="protein sequence ID" value="MSA95403.1"/>
    <property type="molecule type" value="Genomic_DNA"/>
</dbReference>
<feature type="transmembrane region" description="Helical" evidence="1">
    <location>
        <begin position="61"/>
        <end position="84"/>
    </location>
</feature>
<proteinExistence type="predicted"/>
<dbReference type="RefSeq" id="WP_154270548.1">
    <property type="nucleotide sequence ID" value="NZ_JAJCHO010000004.1"/>
</dbReference>
<evidence type="ECO:0008006" key="4">
    <source>
        <dbReference type="Google" id="ProtNLM"/>
    </source>
</evidence>
<organism evidence="2 3">
    <name type="scientific">Gordonibacter urolithinfaciens</name>
    <dbReference type="NCBI Taxonomy" id="1335613"/>
    <lineage>
        <taxon>Bacteria</taxon>
        <taxon>Bacillati</taxon>
        <taxon>Actinomycetota</taxon>
        <taxon>Coriobacteriia</taxon>
        <taxon>Eggerthellales</taxon>
        <taxon>Eggerthellaceae</taxon>
        <taxon>Gordonibacter</taxon>
    </lineage>
</organism>